<dbReference type="Proteomes" id="UP001165074">
    <property type="component" value="Unassembled WGS sequence"/>
</dbReference>
<evidence type="ECO:0000313" key="2">
    <source>
        <dbReference type="EMBL" id="GLY75488.1"/>
    </source>
</evidence>
<sequence length="194" mass="22030">MSSPRTPLALAILALLHQEPVHPYEMRRRMRERRLDHALKLRHSSLYTTVQRLQDAGLIEPTETSREGRWPERTVYALTDAGREEFQNWLRELISEPVREYPQFAGAVAFINHVTPDTAVELLKARASALETDIAATEGSLDKLLEMGLPRYLLLDADYLLTIRKAELAWVRSLTESAASGKLSWPLEGTSHDT</sequence>
<dbReference type="EMBL" id="BSTK01000004">
    <property type="protein sequence ID" value="GLY85099.1"/>
    <property type="molecule type" value="Genomic_DNA"/>
</dbReference>
<dbReference type="SUPFAM" id="SSF46785">
    <property type="entry name" value="Winged helix' DNA-binding domain"/>
    <property type="match status" value="1"/>
</dbReference>
<keyword evidence="4" id="KW-1185">Reference proteome</keyword>
<evidence type="ECO:0000259" key="1">
    <source>
        <dbReference type="Pfam" id="PF03551"/>
    </source>
</evidence>
<dbReference type="Gene3D" id="1.10.10.10">
    <property type="entry name" value="Winged helix-like DNA-binding domain superfamily/Winged helix DNA-binding domain"/>
    <property type="match status" value="1"/>
</dbReference>
<dbReference type="Proteomes" id="UP001165135">
    <property type="component" value="Unassembled WGS sequence"/>
</dbReference>
<gene>
    <name evidence="2" type="ORF">Airi01_037550</name>
    <name evidence="3" type="ORF">Airi02_030280</name>
</gene>
<reference evidence="3" key="2">
    <citation type="submission" date="2023-03" db="EMBL/GenBank/DDBJ databases">
        <title>Actinoallomurus iriomotensis NBRC 103684.</title>
        <authorList>
            <person name="Ichikawa N."/>
            <person name="Sato H."/>
            <person name="Tonouchi N."/>
        </authorList>
    </citation>
    <scope>NUCLEOTIDE SEQUENCE</scope>
    <source>
        <strain evidence="3">NBRC 103684</strain>
    </source>
</reference>
<evidence type="ECO:0000313" key="3">
    <source>
        <dbReference type="EMBL" id="GLY85099.1"/>
    </source>
</evidence>
<dbReference type="Pfam" id="PF03551">
    <property type="entry name" value="PadR"/>
    <property type="match status" value="1"/>
</dbReference>
<accession>A0A9W6VKN8</accession>
<proteinExistence type="predicted"/>
<dbReference type="AlphaFoldDB" id="A0A9W6VKN8"/>
<name>A0A9W6VKN8_9ACTN</name>
<dbReference type="PANTHER" id="PTHR43252:SF6">
    <property type="entry name" value="NEGATIVE TRANSCRIPTION REGULATOR PADR"/>
    <property type="match status" value="1"/>
</dbReference>
<evidence type="ECO:0000313" key="5">
    <source>
        <dbReference type="Proteomes" id="UP001165135"/>
    </source>
</evidence>
<dbReference type="InterPro" id="IPR036390">
    <property type="entry name" value="WH_DNA-bd_sf"/>
</dbReference>
<protein>
    <submittedName>
        <fullName evidence="2">PadR family transcriptional regulator</fullName>
    </submittedName>
</protein>
<dbReference type="RefSeq" id="WP_285571677.1">
    <property type="nucleotide sequence ID" value="NZ_BSTJ01000004.1"/>
</dbReference>
<comment type="caution">
    <text evidence="2">The sequence shown here is derived from an EMBL/GenBank/DDBJ whole genome shotgun (WGS) entry which is preliminary data.</text>
</comment>
<dbReference type="EMBL" id="BSTJ01000004">
    <property type="protein sequence ID" value="GLY75488.1"/>
    <property type="molecule type" value="Genomic_DNA"/>
</dbReference>
<dbReference type="InterPro" id="IPR036388">
    <property type="entry name" value="WH-like_DNA-bd_sf"/>
</dbReference>
<evidence type="ECO:0000313" key="4">
    <source>
        <dbReference type="Proteomes" id="UP001165074"/>
    </source>
</evidence>
<dbReference type="InterPro" id="IPR005149">
    <property type="entry name" value="Tscrpt_reg_PadR_N"/>
</dbReference>
<dbReference type="PANTHER" id="PTHR43252">
    <property type="entry name" value="TRANSCRIPTIONAL REGULATOR YQJI"/>
    <property type="match status" value="1"/>
</dbReference>
<reference evidence="2" key="1">
    <citation type="submission" date="2023-03" db="EMBL/GenBank/DDBJ databases">
        <title>Actinoallomurus iriomotensis NBRC 103681.</title>
        <authorList>
            <person name="Ichikawa N."/>
            <person name="Sato H."/>
            <person name="Tonouchi N."/>
        </authorList>
    </citation>
    <scope>NUCLEOTIDE SEQUENCE</scope>
    <source>
        <strain evidence="2">NBRC 103681</strain>
    </source>
</reference>
<organism evidence="2 5">
    <name type="scientific">Actinoallomurus iriomotensis</name>
    <dbReference type="NCBI Taxonomy" id="478107"/>
    <lineage>
        <taxon>Bacteria</taxon>
        <taxon>Bacillati</taxon>
        <taxon>Actinomycetota</taxon>
        <taxon>Actinomycetes</taxon>
        <taxon>Streptosporangiales</taxon>
        <taxon>Thermomonosporaceae</taxon>
        <taxon>Actinoallomurus</taxon>
    </lineage>
</organism>
<feature type="domain" description="Transcription regulator PadR N-terminal" evidence="1">
    <location>
        <begin position="12"/>
        <end position="87"/>
    </location>
</feature>